<keyword evidence="3" id="KW-1185">Reference proteome</keyword>
<dbReference type="AlphaFoldDB" id="A0A5C8ZVY5"/>
<dbReference type="Proteomes" id="UP000321039">
    <property type="component" value="Unassembled WGS sequence"/>
</dbReference>
<organism evidence="2 3">
    <name type="scientific">Parahaliea maris</name>
    <dbReference type="NCBI Taxonomy" id="2716870"/>
    <lineage>
        <taxon>Bacteria</taxon>
        <taxon>Pseudomonadati</taxon>
        <taxon>Pseudomonadota</taxon>
        <taxon>Gammaproteobacteria</taxon>
        <taxon>Cellvibrionales</taxon>
        <taxon>Halieaceae</taxon>
        <taxon>Parahaliea</taxon>
    </lineage>
</organism>
<gene>
    <name evidence="2" type="ORF">FV139_12035</name>
</gene>
<proteinExistence type="predicted"/>
<evidence type="ECO:0000313" key="3">
    <source>
        <dbReference type="Proteomes" id="UP000321039"/>
    </source>
</evidence>
<protein>
    <submittedName>
        <fullName evidence="2">Uncharacterized protein</fullName>
    </submittedName>
</protein>
<accession>A0A5C8ZVY5</accession>
<feature type="region of interest" description="Disordered" evidence="1">
    <location>
        <begin position="105"/>
        <end position="128"/>
    </location>
</feature>
<comment type="caution">
    <text evidence="2">The sequence shown here is derived from an EMBL/GenBank/DDBJ whole genome shotgun (WGS) entry which is preliminary data.</text>
</comment>
<dbReference type="EMBL" id="VRZA01000004">
    <property type="protein sequence ID" value="TXS92705.1"/>
    <property type="molecule type" value="Genomic_DNA"/>
</dbReference>
<sequence length="128" mass="14907">MTIILLAIVVCLAFIVLSRPRHRRGERRRIRSGSPGFRYRGVSVHAGPECCGAVRKLENRRYLQDAAPLLPLARCDAERCQCTYEHHEDRRSQVDRRDLQDLALGLHHRADGPEHRHNRGRRRLDYAH</sequence>
<dbReference type="RefSeq" id="WP_148068708.1">
    <property type="nucleotide sequence ID" value="NZ_VRZA01000004.1"/>
</dbReference>
<evidence type="ECO:0000256" key="1">
    <source>
        <dbReference type="SAM" id="MobiDB-lite"/>
    </source>
</evidence>
<reference evidence="2 3" key="1">
    <citation type="submission" date="2019-08" db="EMBL/GenBank/DDBJ databases">
        <title>Parahaliea maris sp. nov., isolated from the surface seawater.</title>
        <authorList>
            <person name="Liu Y."/>
        </authorList>
    </citation>
    <scope>NUCLEOTIDE SEQUENCE [LARGE SCALE GENOMIC DNA]</scope>
    <source>
        <strain evidence="2 3">HSLHS9</strain>
    </source>
</reference>
<evidence type="ECO:0000313" key="2">
    <source>
        <dbReference type="EMBL" id="TXS92705.1"/>
    </source>
</evidence>
<name>A0A5C8ZVY5_9GAMM</name>